<proteinExistence type="predicted"/>
<keyword evidence="3" id="KW-1185">Reference proteome</keyword>
<protein>
    <submittedName>
        <fullName evidence="2">Uncharacterized protein</fullName>
    </submittedName>
</protein>
<evidence type="ECO:0000313" key="2">
    <source>
        <dbReference type="EMBL" id="CAI6333620.1"/>
    </source>
</evidence>
<dbReference type="EMBL" id="CAOQHR010000004">
    <property type="protein sequence ID" value="CAI6333620.1"/>
    <property type="molecule type" value="Genomic_DNA"/>
</dbReference>
<organism evidence="2 3">
    <name type="scientific">Periconia digitata</name>
    <dbReference type="NCBI Taxonomy" id="1303443"/>
    <lineage>
        <taxon>Eukaryota</taxon>
        <taxon>Fungi</taxon>
        <taxon>Dikarya</taxon>
        <taxon>Ascomycota</taxon>
        <taxon>Pezizomycotina</taxon>
        <taxon>Dothideomycetes</taxon>
        <taxon>Pleosporomycetidae</taxon>
        <taxon>Pleosporales</taxon>
        <taxon>Massarineae</taxon>
        <taxon>Periconiaceae</taxon>
        <taxon>Periconia</taxon>
    </lineage>
</organism>
<accession>A0A9W4XM64</accession>
<evidence type="ECO:0000256" key="1">
    <source>
        <dbReference type="SAM" id="SignalP"/>
    </source>
</evidence>
<feature type="signal peptide" evidence="1">
    <location>
        <begin position="1"/>
        <end position="22"/>
    </location>
</feature>
<evidence type="ECO:0000313" key="3">
    <source>
        <dbReference type="Proteomes" id="UP001152607"/>
    </source>
</evidence>
<gene>
    <name evidence="2" type="ORF">PDIGIT_LOCUS6668</name>
</gene>
<dbReference type="Proteomes" id="UP001152607">
    <property type="component" value="Unassembled WGS sequence"/>
</dbReference>
<dbReference type="OrthoDB" id="3944128at2759"/>
<keyword evidence="1" id="KW-0732">Signal</keyword>
<sequence>MLLSLRNIVSIMSLALSSGAFSQMSTTSPASSWPTSPAPTHAPIPIASVIPLPSEYSHIAKQIVACWDSSIYYSFTSSFLDAQISSGRAHLSSTYPTPITETPTRVVAYGTCSTDFTSLTTLCDGYPRASTCNTQCWFTRTATETDTFTRYGTESWITPSWSTELERIVAPTCTVAADLSPQCADLAEAYSWRVSRTNYSSTAMQNAYISPFPPGCKVLVKPTNQPTPSRPKCSFKHSKYSAWFWPTPSPTESGAFCSPAAITPPSPPPTPLNTAVISGLEVTSPYLYQFIENVTIYTYRGQASPIGSHTTGDPVYGVSTSLPQVTYSVLPESILSQKSSCLKSVSGGPQCTVSFHPDFVLQDLFTVNATRYFKTLPTPTTASAVCQNWYGGRIGIPLTDVAAQNGVGENCQWTAEYTRYGTTTTVIPQDVSLADAAGYQYKPILVTTRGGMRTEVAIKSETRARVTSGPVPTGSR</sequence>
<reference evidence="2" key="1">
    <citation type="submission" date="2023-01" db="EMBL/GenBank/DDBJ databases">
        <authorList>
            <person name="Van Ghelder C."/>
            <person name="Rancurel C."/>
        </authorList>
    </citation>
    <scope>NUCLEOTIDE SEQUENCE</scope>
    <source>
        <strain evidence="2">CNCM I-4278</strain>
    </source>
</reference>
<dbReference type="AlphaFoldDB" id="A0A9W4XM64"/>
<name>A0A9W4XM64_9PLEO</name>
<feature type="chain" id="PRO_5040991335" evidence="1">
    <location>
        <begin position="23"/>
        <end position="476"/>
    </location>
</feature>
<comment type="caution">
    <text evidence="2">The sequence shown here is derived from an EMBL/GenBank/DDBJ whole genome shotgun (WGS) entry which is preliminary data.</text>
</comment>